<name>A0A0F9S7I6_9ZZZZ</name>
<proteinExistence type="predicted"/>
<comment type="caution">
    <text evidence="1">The sequence shown here is derived from an EMBL/GenBank/DDBJ whole genome shotgun (WGS) entry which is preliminary data.</text>
</comment>
<sequence>MMAKNKTGRNDPCHCDSGLKFKKCHGDYVKIEIAKTAYLDKFNELIEIEKLKGKNNVD</sequence>
<dbReference type="InterPro" id="IPR004027">
    <property type="entry name" value="SEC_C_motif"/>
</dbReference>
<accession>A0A0F9S7I6</accession>
<dbReference type="AlphaFoldDB" id="A0A0F9S7I6"/>
<protein>
    <recommendedName>
        <fullName evidence="2">SEC-C domain-containing protein</fullName>
    </recommendedName>
</protein>
<gene>
    <name evidence="1" type="ORF">LCGC14_0486940</name>
</gene>
<evidence type="ECO:0000313" key="1">
    <source>
        <dbReference type="EMBL" id="KKN64860.1"/>
    </source>
</evidence>
<evidence type="ECO:0008006" key="2">
    <source>
        <dbReference type="Google" id="ProtNLM"/>
    </source>
</evidence>
<dbReference type="EMBL" id="LAZR01000541">
    <property type="protein sequence ID" value="KKN64860.1"/>
    <property type="molecule type" value="Genomic_DNA"/>
</dbReference>
<dbReference type="SUPFAM" id="SSF103642">
    <property type="entry name" value="Sec-C motif"/>
    <property type="match status" value="1"/>
</dbReference>
<dbReference type="Pfam" id="PF02810">
    <property type="entry name" value="SEC-C"/>
    <property type="match status" value="1"/>
</dbReference>
<organism evidence="1">
    <name type="scientific">marine sediment metagenome</name>
    <dbReference type="NCBI Taxonomy" id="412755"/>
    <lineage>
        <taxon>unclassified sequences</taxon>
        <taxon>metagenomes</taxon>
        <taxon>ecological metagenomes</taxon>
    </lineage>
</organism>
<dbReference type="Gene3D" id="3.10.450.50">
    <property type="match status" value="1"/>
</dbReference>
<reference evidence="1" key="1">
    <citation type="journal article" date="2015" name="Nature">
        <title>Complex archaea that bridge the gap between prokaryotes and eukaryotes.</title>
        <authorList>
            <person name="Spang A."/>
            <person name="Saw J.H."/>
            <person name="Jorgensen S.L."/>
            <person name="Zaremba-Niedzwiedzka K."/>
            <person name="Martijn J."/>
            <person name="Lind A.E."/>
            <person name="van Eijk R."/>
            <person name="Schleper C."/>
            <person name="Guy L."/>
            <person name="Ettema T.J."/>
        </authorList>
    </citation>
    <scope>NUCLEOTIDE SEQUENCE</scope>
</reference>